<organism evidence="2 3">
    <name type="scientific">Streptomyces brasiliensis</name>
    <dbReference type="NCBI Taxonomy" id="1954"/>
    <lineage>
        <taxon>Bacteria</taxon>
        <taxon>Bacillati</taxon>
        <taxon>Actinomycetota</taxon>
        <taxon>Actinomycetes</taxon>
        <taxon>Kitasatosporales</taxon>
        <taxon>Streptomycetaceae</taxon>
        <taxon>Streptomyces</taxon>
    </lineage>
</organism>
<dbReference type="AlphaFoldDB" id="A0A917KNC0"/>
<gene>
    <name evidence="2" type="ORF">GCM10010121_032410</name>
</gene>
<reference evidence="2" key="1">
    <citation type="journal article" date="2014" name="Int. J. Syst. Evol. Microbiol.">
        <title>Complete genome sequence of Corynebacterium casei LMG S-19264T (=DSM 44701T), isolated from a smear-ripened cheese.</title>
        <authorList>
            <consortium name="US DOE Joint Genome Institute (JGI-PGF)"/>
            <person name="Walter F."/>
            <person name="Albersmeier A."/>
            <person name="Kalinowski J."/>
            <person name="Ruckert C."/>
        </authorList>
    </citation>
    <scope>NUCLEOTIDE SEQUENCE</scope>
    <source>
        <strain evidence="2">JCM 3086</strain>
    </source>
</reference>
<reference evidence="2" key="2">
    <citation type="submission" date="2020-09" db="EMBL/GenBank/DDBJ databases">
        <authorList>
            <person name="Sun Q."/>
            <person name="Ohkuma M."/>
        </authorList>
    </citation>
    <scope>NUCLEOTIDE SEQUENCE</scope>
    <source>
        <strain evidence="2">JCM 3086</strain>
    </source>
</reference>
<proteinExistence type="predicted"/>
<evidence type="ECO:0000256" key="1">
    <source>
        <dbReference type="SAM" id="MobiDB-lite"/>
    </source>
</evidence>
<sequence length="74" mass="8517">MRHEVFITIPEAARKLRLWITDWEHRTGRANERPPLTRQITWSEGVSLNVAAPGFEPGKAEPADLQTARVIRRD</sequence>
<dbReference type="Proteomes" id="UP000657574">
    <property type="component" value="Unassembled WGS sequence"/>
</dbReference>
<keyword evidence="3" id="KW-1185">Reference proteome</keyword>
<name>A0A917KNC0_9ACTN</name>
<evidence type="ECO:0000313" key="2">
    <source>
        <dbReference type="EMBL" id="GGJ19034.1"/>
    </source>
</evidence>
<feature type="region of interest" description="Disordered" evidence="1">
    <location>
        <begin position="53"/>
        <end position="74"/>
    </location>
</feature>
<protein>
    <submittedName>
        <fullName evidence="2">Uncharacterized protein</fullName>
    </submittedName>
</protein>
<comment type="caution">
    <text evidence="2">The sequence shown here is derived from an EMBL/GenBank/DDBJ whole genome shotgun (WGS) entry which is preliminary data.</text>
</comment>
<evidence type="ECO:0000313" key="3">
    <source>
        <dbReference type="Proteomes" id="UP000657574"/>
    </source>
</evidence>
<accession>A0A917KNC0</accession>
<dbReference type="EMBL" id="BMQA01000009">
    <property type="protein sequence ID" value="GGJ19034.1"/>
    <property type="molecule type" value="Genomic_DNA"/>
</dbReference>